<comment type="caution">
    <text evidence="4">The sequence shown here is derived from an EMBL/GenBank/DDBJ whole genome shotgun (WGS) entry which is preliminary data.</text>
</comment>
<reference evidence="4 5" key="1">
    <citation type="submission" date="2016-08" db="EMBL/GenBank/DDBJ databases">
        <title>Novel Firmicutes and Novel Genomes.</title>
        <authorList>
            <person name="Poppleton D.I."/>
            <person name="Gribaldo S."/>
        </authorList>
    </citation>
    <scope>NUCLEOTIDE SEQUENCE [LARGE SCALE GENOMIC DNA]</scope>
    <source>
        <strain evidence="4 5">CTT3</strain>
    </source>
</reference>
<dbReference type="Gene3D" id="3.40.50.300">
    <property type="entry name" value="P-loop containing nucleotide triphosphate hydrolases"/>
    <property type="match status" value="1"/>
</dbReference>
<keyword evidence="1" id="KW-0547">Nucleotide-binding</keyword>
<gene>
    <name evidence="4" type="ORF">BET03_03670</name>
</gene>
<dbReference type="EMBL" id="MCIB01000023">
    <property type="protein sequence ID" value="RKD31236.1"/>
    <property type="molecule type" value="Genomic_DNA"/>
</dbReference>
<dbReference type="SMART" id="SM00382">
    <property type="entry name" value="AAA"/>
    <property type="match status" value="1"/>
</dbReference>
<dbReference type="GO" id="GO:0016887">
    <property type="term" value="F:ATP hydrolysis activity"/>
    <property type="evidence" value="ECO:0007669"/>
    <property type="project" value="InterPro"/>
</dbReference>
<dbReference type="OrthoDB" id="9804819at2"/>
<evidence type="ECO:0000313" key="5">
    <source>
        <dbReference type="Proteomes" id="UP000284177"/>
    </source>
</evidence>
<accession>A0A419T1B0</accession>
<dbReference type="InterPro" id="IPR003593">
    <property type="entry name" value="AAA+_ATPase"/>
</dbReference>
<proteinExistence type="predicted"/>
<organism evidence="4 5">
    <name type="scientific">Thermohalobacter berrensis</name>
    <dbReference type="NCBI Taxonomy" id="99594"/>
    <lineage>
        <taxon>Bacteria</taxon>
        <taxon>Bacillati</taxon>
        <taxon>Bacillota</taxon>
        <taxon>Tissierellia</taxon>
        <taxon>Tissierellales</taxon>
        <taxon>Thermohalobacteraceae</taxon>
        <taxon>Thermohalobacter</taxon>
    </lineage>
</organism>
<keyword evidence="5" id="KW-1185">Reference proteome</keyword>
<evidence type="ECO:0000313" key="4">
    <source>
        <dbReference type="EMBL" id="RKD31236.1"/>
    </source>
</evidence>
<dbReference type="PROSITE" id="PS00211">
    <property type="entry name" value="ABC_TRANSPORTER_1"/>
    <property type="match status" value="1"/>
</dbReference>
<keyword evidence="2 4" id="KW-0067">ATP-binding</keyword>
<dbReference type="AlphaFoldDB" id="A0A419T1B0"/>
<dbReference type="PANTHER" id="PTHR43038:SF3">
    <property type="entry name" value="ABC TRANSPORTER G FAMILY MEMBER 20 ISOFORM X1"/>
    <property type="match status" value="1"/>
</dbReference>
<dbReference type="InterPro" id="IPR003439">
    <property type="entry name" value="ABC_transporter-like_ATP-bd"/>
</dbReference>
<dbReference type="GO" id="GO:0005524">
    <property type="term" value="F:ATP binding"/>
    <property type="evidence" value="ECO:0007669"/>
    <property type="project" value="UniProtKB-KW"/>
</dbReference>
<dbReference type="RefSeq" id="WP_120169647.1">
    <property type="nucleotide sequence ID" value="NZ_MCIB01000023.1"/>
</dbReference>
<feature type="domain" description="ABC transporter" evidence="3">
    <location>
        <begin position="7"/>
        <end position="236"/>
    </location>
</feature>
<dbReference type="InterPro" id="IPR027417">
    <property type="entry name" value="P-loop_NTPase"/>
</dbReference>
<dbReference type="InterPro" id="IPR017871">
    <property type="entry name" value="ABC_transporter-like_CS"/>
</dbReference>
<evidence type="ECO:0000256" key="1">
    <source>
        <dbReference type="ARBA" id="ARBA00022741"/>
    </source>
</evidence>
<dbReference type="Proteomes" id="UP000284177">
    <property type="component" value="Unassembled WGS sequence"/>
</dbReference>
<protein>
    <submittedName>
        <fullName evidence="4">ABC transporter ATP-binding protein</fullName>
    </submittedName>
</protein>
<evidence type="ECO:0000256" key="2">
    <source>
        <dbReference type="ARBA" id="ARBA00022840"/>
    </source>
</evidence>
<evidence type="ECO:0000259" key="3">
    <source>
        <dbReference type="PROSITE" id="PS50893"/>
    </source>
</evidence>
<name>A0A419T1B0_9FIRM</name>
<dbReference type="PROSITE" id="PS50893">
    <property type="entry name" value="ABC_TRANSPORTER_2"/>
    <property type="match status" value="1"/>
</dbReference>
<dbReference type="SUPFAM" id="SSF52540">
    <property type="entry name" value="P-loop containing nucleoside triphosphate hydrolases"/>
    <property type="match status" value="1"/>
</dbReference>
<dbReference type="Pfam" id="PF00005">
    <property type="entry name" value="ABC_tran"/>
    <property type="match status" value="1"/>
</dbReference>
<sequence>MKTEYSIITENLTKKFDDFTAVDGINLKIRKGQIYGLLGPNGAGKSTTIRMICGVLTPTKGKGEVLGLDLYSQAEDIRQNIGYMSQRFSLYEDLTVLENLSFYASIYSLTRGEKKERIAELIKMAGLEGKEKRLAGQLSGGWKQRLALGCALIHKPKLLILDEPTAGVDPVSRRIFWELIYQLANQGITILVTTHYMDEAESCDEVSFIFKGKILAKGTPEELIESKNANNLEDVFISYVEEQTGQKVKTSFNDMRFICNRKEGRKK</sequence>
<dbReference type="PANTHER" id="PTHR43038">
    <property type="entry name" value="ATP-BINDING CASSETTE, SUB-FAMILY H, MEMBER 1"/>
    <property type="match status" value="1"/>
</dbReference>